<sequence length="205" mass="21786">MARRSYHHGDLRRALLTAAAAFLRDGDVTALTMQTLAKAAGVSPAAPYHHFEDKPALLAALAEEGFDQLFERLTAATASPAAAADKLVALARAYFEFAAARPAHYRIMFLPEIRDRARFASLHASAGRSMQLLVGILVTGLSGVSEPEIAARAVAAWSACHGFVALRMAGVLSNMPGLPDLATLERFTSAQMTLAALADRPKSSN</sequence>
<dbReference type="PROSITE" id="PS50977">
    <property type="entry name" value="HTH_TETR_2"/>
    <property type="match status" value="1"/>
</dbReference>
<reference evidence="6 7" key="1">
    <citation type="submission" date="2022-11" db="EMBL/GenBank/DDBJ databases">
        <title>Minimal conservation of predation-associated metabolite biosynthetic gene clusters underscores biosynthetic potential of Myxococcota including descriptions for ten novel species: Archangium lansinium sp. nov., Myxococcus landrumus sp. nov., Nannocystis bai.</title>
        <authorList>
            <person name="Ahearne A."/>
            <person name="Stevens C."/>
            <person name="Dowd S."/>
        </authorList>
    </citation>
    <scope>NUCLEOTIDE SEQUENCE [LARGE SCALE GENOMIC DNA]</scope>
    <source>
        <strain evidence="6 7">NCELM</strain>
    </source>
</reference>
<evidence type="ECO:0000256" key="4">
    <source>
        <dbReference type="PROSITE-ProRule" id="PRU00335"/>
    </source>
</evidence>
<dbReference type="RefSeq" id="WP_272003719.1">
    <property type="nucleotide sequence ID" value="NZ_JAQNDN010000019.1"/>
</dbReference>
<evidence type="ECO:0000313" key="6">
    <source>
        <dbReference type="EMBL" id="MDC0672271.1"/>
    </source>
</evidence>
<dbReference type="Proteomes" id="UP001217838">
    <property type="component" value="Unassembled WGS sequence"/>
</dbReference>
<dbReference type="SUPFAM" id="SSF46689">
    <property type="entry name" value="Homeodomain-like"/>
    <property type="match status" value="1"/>
</dbReference>
<gene>
    <name evidence="6" type="ORF">POL58_31275</name>
</gene>
<dbReference type="InterPro" id="IPR009057">
    <property type="entry name" value="Homeodomain-like_sf"/>
</dbReference>
<evidence type="ECO:0000256" key="2">
    <source>
        <dbReference type="ARBA" id="ARBA00023125"/>
    </source>
</evidence>
<evidence type="ECO:0000256" key="1">
    <source>
        <dbReference type="ARBA" id="ARBA00023015"/>
    </source>
</evidence>
<dbReference type="PANTHER" id="PTHR30055:SF220">
    <property type="entry name" value="TETR-FAMILY REGULATORY PROTEIN"/>
    <property type="match status" value="1"/>
</dbReference>
<dbReference type="EMBL" id="JAQNDN010000019">
    <property type="protein sequence ID" value="MDC0672271.1"/>
    <property type="molecule type" value="Genomic_DNA"/>
</dbReference>
<feature type="domain" description="HTH tetR-type" evidence="5">
    <location>
        <begin position="9"/>
        <end position="69"/>
    </location>
</feature>
<evidence type="ECO:0000256" key="3">
    <source>
        <dbReference type="ARBA" id="ARBA00023163"/>
    </source>
</evidence>
<dbReference type="Pfam" id="PF13305">
    <property type="entry name" value="TetR_C_33"/>
    <property type="match status" value="1"/>
</dbReference>
<dbReference type="Gene3D" id="1.10.357.10">
    <property type="entry name" value="Tetracycline Repressor, domain 2"/>
    <property type="match status" value="1"/>
</dbReference>
<evidence type="ECO:0000259" key="5">
    <source>
        <dbReference type="PROSITE" id="PS50977"/>
    </source>
</evidence>
<evidence type="ECO:0000313" key="7">
    <source>
        <dbReference type="Proteomes" id="UP001217838"/>
    </source>
</evidence>
<dbReference type="PRINTS" id="PR00455">
    <property type="entry name" value="HTHTETR"/>
</dbReference>
<name>A0ABT5BDR0_9BACT</name>
<feature type="DNA-binding region" description="H-T-H motif" evidence="4">
    <location>
        <begin position="32"/>
        <end position="51"/>
    </location>
</feature>
<organism evidence="6 7">
    <name type="scientific">Nannocystis radixulma</name>
    <dbReference type="NCBI Taxonomy" id="2995305"/>
    <lineage>
        <taxon>Bacteria</taxon>
        <taxon>Pseudomonadati</taxon>
        <taxon>Myxococcota</taxon>
        <taxon>Polyangia</taxon>
        <taxon>Nannocystales</taxon>
        <taxon>Nannocystaceae</taxon>
        <taxon>Nannocystis</taxon>
    </lineage>
</organism>
<dbReference type="SUPFAM" id="SSF48498">
    <property type="entry name" value="Tetracyclin repressor-like, C-terminal domain"/>
    <property type="match status" value="1"/>
</dbReference>
<keyword evidence="7" id="KW-1185">Reference proteome</keyword>
<proteinExistence type="predicted"/>
<keyword evidence="1" id="KW-0805">Transcription regulation</keyword>
<dbReference type="InterPro" id="IPR001647">
    <property type="entry name" value="HTH_TetR"/>
</dbReference>
<dbReference type="InterPro" id="IPR025996">
    <property type="entry name" value="MT1864/Rv1816-like_C"/>
</dbReference>
<keyword evidence="3" id="KW-0804">Transcription</keyword>
<protein>
    <submittedName>
        <fullName evidence="6">TetR/AcrR family transcriptional regulator</fullName>
    </submittedName>
</protein>
<dbReference type="InterPro" id="IPR050109">
    <property type="entry name" value="HTH-type_TetR-like_transc_reg"/>
</dbReference>
<keyword evidence="2 4" id="KW-0238">DNA-binding</keyword>
<dbReference type="PANTHER" id="PTHR30055">
    <property type="entry name" value="HTH-TYPE TRANSCRIPTIONAL REGULATOR RUTR"/>
    <property type="match status" value="1"/>
</dbReference>
<dbReference type="Pfam" id="PF00440">
    <property type="entry name" value="TetR_N"/>
    <property type="match status" value="1"/>
</dbReference>
<dbReference type="InterPro" id="IPR036271">
    <property type="entry name" value="Tet_transcr_reg_TetR-rel_C_sf"/>
</dbReference>
<comment type="caution">
    <text evidence="6">The sequence shown here is derived from an EMBL/GenBank/DDBJ whole genome shotgun (WGS) entry which is preliminary data.</text>
</comment>
<accession>A0ABT5BDR0</accession>